<dbReference type="STRING" id="134605.HMPREF3206_00236"/>
<dbReference type="FunFam" id="1.10.286.10:FF:000001">
    <property type="entry name" value="GTP cyclohydrolase 1"/>
    <property type="match status" value="1"/>
</dbReference>
<keyword evidence="5" id="KW-0862">Zinc</keyword>
<dbReference type="Proteomes" id="UP000070617">
    <property type="component" value="Unassembled WGS sequence"/>
</dbReference>
<comment type="subunit">
    <text evidence="5">Homopolymer.</text>
</comment>
<dbReference type="InterPro" id="IPR043134">
    <property type="entry name" value="GTP-CH-I_N"/>
</dbReference>
<dbReference type="GO" id="GO:0006729">
    <property type="term" value="P:tetrahydrobiopterin biosynthetic process"/>
    <property type="evidence" value="ECO:0007669"/>
    <property type="project" value="TreeGrafter"/>
</dbReference>
<dbReference type="GO" id="GO:0005525">
    <property type="term" value="F:GTP binding"/>
    <property type="evidence" value="ECO:0007669"/>
    <property type="project" value="UniProtKB-KW"/>
</dbReference>
<dbReference type="NCBIfam" id="NF006826">
    <property type="entry name" value="PRK09347.1-3"/>
    <property type="match status" value="1"/>
</dbReference>
<comment type="similarity">
    <text evidence="5">Belongs to the GTP cyclohydrolase I family.</text>
</comment>
<dbReference type="FunFam" id="3.30.1130.10:FF:000001">
    <property type="entry name" value="GTP cyclohydrolase 1"/>
    <property type="match status" value="1"/>
</dbReference>
<comment type="catalytic activity">
    <reaction evidence="1 5">
        <text>GTP + H2O = 7,8-dihydroneopterin 3'-triphosphate + formate + H(+)</text>
        <dbReference type="Rhea" id="RHEA:17473"/>
        <dbReference type="ChEBI" id="CHEBI:15377"/>
        <dbReference type="ChEBI" id="CHEBI:15378"/>
        <dbReference type="ChEBI" id="CHEBI:15740"/>
        <dbReference type="ChEBI" id="CHEBI:37565"/>
        <dbReference type="ChEBI" id="CHEBI:58462"/>
        <dbReference type="EC" id="3.5.4.16"/>
    </reaction>
</comment>
<dbReference type="InterPro" id="IPR018234">
    <property type="entry name" value="GTP_CycHdrlase_I_CS"/>
</dbReference>
<dbReference type="EC" id="3.5.4.16" evidence="5"/>
<dbReference type="InterPro" id="IPR043133">
    <property type="entry name" value="GTP-CH-I_C/QueF"/>
</dbReference>
<protein>
    <recommendedName>
        <fullName evidence="5">GTP cyclohydrolase 1</fullName>
        <ecNumber evidence="5">3.5.4.16</ecNumber>
    </recommendedName>
    <alternativeName>
        <fullName evidence="5">GTP cyclohydrolase I</fullName>
        <shortName evidence="5">GTP-CH-I</shortName>
    </alternativeName>
</protein>
<dbReference type="GO" id="GO:0003934">
    <property type="term" value="F:GTP cyclohydrolase I activity"/>
    <property type="evidence" value="ECO:0007669"/>
    <property type="project" value="UniProtKB-UniRule"/>
</dbReference>
<comment type="pathway">
    <text evidence="2 5">Cofactor biosynthesis; 7,8-dihydroneopterin triphosphate biosynthesis; 7,8-dihydroneopterin triphosphate from GTP: step 1/1.</text>
</comment>
<dbReference type="HAMAP" id="MF_00223">
    <property type="entry name" value="FolE"/>
    <property type="match status" value="1"/>
</dbReference>
<dbReference type="InterPro" id="IPR020602">
    <property type="entry name" value="GTP_CycHdrlase_I_dom"/>
</dbReference>
<evidence type="ECO:0000256" key="4">
    <source>
        <dbReference type="ARBA" id="ARBA00022801"/>
    </source>
</evidence>
<feature type="binding site" evidence="5">
    <location>
        <position position="78"/>
    </location>
    <ligand>
        <name>Zn(2+)</name>
        <dbReference type="ChEBI" id="CHEBI:29105"/>
    </ligand>
</feature>
<dbReference type="PROSITE" id="PS00860">
    <property type="entry name" value="GTP_CYCLOHYDROL_1_2"/>
    <property type="match status" value="1"/>
</dbReference>
<feature type="binding site" evidence="5">
    <location>
        <position position="146"/>
    </location>
    <ligand>
        <name>Zn(2+)</name>
        <dbReference type="ChEBI" id="CHEBI:29105"/>
    </ligand>
</feature>
<evidence type="ECO:0000256" key="1">
    <source>
        <dbReference type="ARBA" id="ARBA00001052"/>
    </source>
</evidence>
<evidence type="ECO:0000259" key="6">
    <source>
        <dbReference type="Pfam" id="PF01227"/>
    </source>
</evidence>
<reference evidence="8" key="1">
    <citation type="submission" date="2016-01" db="EMBL/GenBank/DDBJ databases">
        <authorList>
            <person name="Mitreva M."/>
            <person name="Pepin K.H."/>
            <person name="Mihindukulasuriya K.A."/>
            <person name="Fulton R."/>
            <person name="Fronick C."/>
            <person name="O'Laughlin M."/>
            <person name="Miner T."/>
            <person name="Herter B."/>
            <person name="Rosa B.A."/>
            <person name="Cordes M."/>
            <person name="Tomlinson C."/>
            <person name="Wollam A."/>
            <person name="Palsikar V.B."/>
            <person name="Mardis E.R."/>
            <person name="Wilson R.K."/>
        </authorList>
    </citation>
    <scope>NUCLEOTIDE SEQUENCE [LARGE SCALE GENOMIC DNA]</scope>
    <source>
        <strain evidence="8">CMW8396</strain>
    </source>
</reference>
<keyword evidence="4 5" id="KW-0378">Hydrolase</keyword>
<feature type="domain" description="GTP cyclohydrolase I" evidence="6">
    <location>
        <begin position="6"/>
        <end position="182"/>
    </location>
</feature>
<dbReference type="PANTHER" id="PTHR11109:SF7">
    <property type="entry name" value="GTP CYCLOHYDROLASE 1"/>
    <property type="match status" value="1"/>
</dbReference>
<dbReference type="PATRIC" id="fig|134605.3.peg.238"/>
<dbReference type="NCBIfam" id="NF006825">
    <property type="entry name" value="PRK09347.1-2"/>
    <property type="match status" value="1"/>
</dbReference>
<evidence type="ECO:0000313" key="7">
    <source>
        <dbReference type="EMBL" id="KXA16684.1"/>
    </source>
</evidence>
<evidence type="ECO:0000256" key="5">
    <source>
        <dbReference type="HAMAP-Rule" id="MF_00223"/>
    </source>
</evidence>
<dbReference type="Pfam" id="PF01227">
    <property type="entry name" value="GTP_cyclohydroI"/>
    <property type="match status" value="1"/>
</dbReference>
<sequence length="184" mass="21470">MDEKRIAKAFEEILEAIGENRNREGLEETPIRVAKSYQELFSGIGQDPRKVLQRTFNVKKNDYIIEKQIDFYSMCEHHFLPFFGKIDIAYIPNGKILGFGDLLKLVDILSKRPQIQERLTEEIATYLYEELRCQGVFVRVKAKHLCMTMRGEKKENTEIITVSSNGVFEMDSQKRFEVLQLLNS</sequence>
<feature type="binding site" evidence="5">
    <location>
        <position position="75"/>
    </location>
    <ligand>
        <name>Zn(2+)</name>
        <dbReference type="ChEBI" id="CHEBI:29105"/>
    </ligand>
</feature>
<keyword evidence="5" id="KW-0479">Metal-binding</keyword>
<dbReference type="InterPro" id="IPR001474">
    <property type="entry name" value="GTP_CycHdrlase_I"/>
</dbReference>
<dbReference type="GO" id="GO:0046654">
    <property type="term" value="P:tetrahydrofolate biosynthetic process"/>
    <property type="evidence" value="ECO:0007669"/>
    <property type="project" value="UniProtKB-UniRule"/>
</dbReference>
<dbReference type="Gene3D" id="1.10.286.10">
    <property type="match status" value="1"/>
</dbReference>
<keyword evidence="5" id="KW-0342">GTP-binding</keyword>
<gene>
    <name evidence="5" type="primary">folE</name>
    <name evidence="7" type="ORF">HMPREF3206_00236</name>
</gene>
<comment type="caution">
    <text evidence="7">The sequence shown here is derived from an EMBL/GenBank/DDBJ whole genome shotgun (WGS) entry which is preliminary data.</text>
</comment>
<dbReference type="GO" id="GO:0005737">
    <property type="term" value="C:cytoplasm"/>
    <property type="evidence" value="ECO:0007669"/>
    <property type="project" value="TreeGrafter"/>
</dbReference>
<accession>A0A133NK74</accession>
<dbReference type="GO" id="GO:0006730">
    <property type="term" value="P:one-carbon metabolic process"/>
    <property type="evidence" value="ECO:0007669"/>
    <property type="project" value="UniProtKB-UniRule"/>
</dbReference>
<dbReference type="SUPFAM" id="SSF55620">
    <property type="entry name" value="Tetrahydrobiopterin biosynthesis enzymes-like"/>
    <property type="match status" value="1"/>
</dbReference>
<evidence type="ECO:0000313" key="8">
    <source>
        <dbReference type="Proteomes" id="UP000070617"/>
    </source>
</evidence>
<dbReference type="AlphaFoldDB" id="A0A133NK74"/>
<keyword evidence="8" id="KW-1185">Reference proteome</keyword>
<name>A0A133NK74_9FUSO</name>
<dbReference type="UniPathway" id="UPA00848">
    <property type="reaction ID" value="UER00151"/>
</dbReference>
<keyword evidence="5" id="KW-0547">Nucleotide-binding</keyword>
<organism evidence="7 8">
    <name type="scientific">Fusobacterium equinum</name>
    <dbReference type="NCBI Taxonomy" id="134605"/>
    <lineage>
        <taxon>Bacteria</taxon>
        <taxon>Fusobacteriati</taxon>
        <taxon>Fusobacteriota</taxon>
        <taxon>Fusobacteriia</taxon>
        <taxon>Fusobacteriales</taxon>
        <taxon>Fusobacteriaceae</taxon>
        <taxon>Fusobacterium</taxon>
    </lineage>
</organism>
<dbReference type="GO" id="GO:0008270">
    <property type="term" value="F:zinc ion binding"/>
    <property type="evidence" value="ECO:0007669"/>
    <property type="project" value="UniProtKB-UniRule"/>
</dbReference>
<keyword evidence="3 5" id="KW-0554">One-carbon metabolism</keyword>
<evidence type="ECO:0000256" key="2">
    <source>
        <dbReference type="ARBA" id="ARBA00005080"/>
    </source>
</evidence>
<dbReference type="NCBIfam" id="TIGR00063">
    <property type="entry name" value="folE"/>
    <property type="match status" value="1"/>
</dbReference>
<dbReference type="EMBL" id="LRPX01000007">
    <property type="protein sequence ID" value="KXA16684.1"/>
    <property type="molecule type" value="Genomic_DNA"/>
</dbReference>
<dbReference type="PANTHER" id="PTHR11109">
    <property type="entry name" value="GTP CYCLOHYDROLASE I"/>
    <property type="match status" value="1"/>
</dbReference>
<dbReference type="RefSeq" id="WP_008801729.1">
    <property type="nucleotide sequence ID" value="NZ_KQ956513.1"/>
</dbReference>
<proteinExistence type="inferred from homology"/>
<evidence type="ECO:0000256" key="3">
    <source>
        <dbReference type="ARBA" id="ARBA00022563"/>
    </source>
</evidence>
<dbReference type="Gene3D" id="3.30.1130.10">
    <property type="match status" value="1"/>
</dbReference>